<feature type="transmembrane region" description="Helical" evidence="7">
    <location>
        <begin position="267"/>
        <end position="288"/>
    </location>
</feature>
<evidence type="ECO:0000256" key="6">
    <source>
        <dbReference type="ARBA" id="ARBA00023136"/>
    </source>
</evidence>
<dbReference type="SUPFAM" id="SSF103473">
    <property type="entry name" value="MFS general substrate transporter"/>
    <property type="match status" value="1"/>
</dbReference>
<protein>
    <submittedName>
        <fullName evidence="8">MFS transporter</fullName>
    </submittedName>
</protein>
<name>A0ABX1ZQ34_9BACL</name>
<evidence type="ECO:0000313" key="8">
    <source>
        <dbReference type="EMBL" id="NOV00997.1"/>
    </source>
</evidence>
<feature type="transmembrane region" description="Helical" evidence="7">
    <location>
        <begin position="20"/>
        <end position="41"/>
    </location>
</feature>
<accession>A0ABX1ZQ34</accession>
<gene>
    <name evidence="8" type="ORF">GC097_13340</name>
</gene>
<evidence type="ECO:0000256" key="1">
    <source>
        <dbReference type="ARBA" id="ARBA00004651"/>
    </source>
</evidence>
<evidence type="ECO:0000256" key="7">
    <source>
        <dbReference type="SAM" id="Phobius"/>
    </source>
</evidence>
<feature type="transmembrane region" description="Helical" evidence="7">
    <location>
        <begin position="323"/>
        <end position="345"/>
    </location>
</feature>
<organism evidence="8 9">
    <name type="scientific">Paenibacillus planticolens</name>
    <dbReference type="NCBI Taxonomy" id="2654976"/>
    <lineage>
        <taxon>Bacteria</taxon>
        <taxon>Bacillati</taxon>
        <taxon>Bacillota</taxon>
        <taxon>Bacilli</taxon>
        <taxon>Bacillales</taxon>
        <taxon>Paenibacillaceae</taxon>
        <taxon>Paenibacillus</taxon>
    </lineage>
</organism>
<feature type="transmembrane region" description="Helical" evidence="7">
    <location>
        <begin position="300"/>
        <end position="317"/>
    </location>
</feature>
<dbReference type="Proteomes" id="UP000618579">
    <property type="component" value="Unassembled WGS sequence"/>
</dbReference>
<dbReference type="RefSeq" id="WP_171683824.1">
    <property type="nucleotide sequence ID" value="NZ_WHNZ01000026.1"/>
</dbReference>
<dbReference type="InterPro" id="IPR011701">
    <property type="entry name" value="MFS"/>
</dbReference>
<dbReference type="Pfam" id="PF07690">
    <property type="entry name" value="MFS_1"/>
    <property type="match status" value="1"/>
</dbReference>
<evidence type="ECO:0000256" key="2">
    <source>
        <dbReference type="ARBA" id="ARBA00022448"/>
    </source>
</evidence>
<dbReference type="Gene3D" id="1.20.1250.20">
    <property type="entry name" value="MFS general substrate transporter like domains"/>
    <property type="match status" value="1"/>
</dbReference>
<feature type="transmembrane region" description="Helical" evidence="7">
    <location>
        <begin position="357"/>
        <end position="376"/>
    </location>
</feature>
<proteinExistence type="predicted"/>
<keyword evidence="5 7" id="KW-1133">Transmembrane helix</keyword>
<sequence length="425" mass="46609">MKTNPFIDLFKNKNYARLFAAQLTSQIGSVTGLTAFAFYMLDHFSSQPAYATITEMMYSLPTLAIFFLTGVAADRFDRQKIAVNCDMINIGLSLTLLGAIAWGWMPLVFALLFLRSAVSKMFHPANAALVRGVLHPEQIPSAMGMNQMLMSAFILLGTSLGAVCYWHLGILASVAIDMLSFSISAVFIARCRIPLEVRLPNGPSSWKSFKLTQIGSDFMEGLRYVRHNPIVLALLTGILILGLANGGGSVMYLFNLKYKLAPDTYESLQIGMTAILGAGMIVGSLISVRLVKKIPLHQMIILSFFLGAVVHGLQAVVTELVPFMALYLVYALSVPLCNVAFFGWLAQVTEPKMMGRVQALIQPLMMITFTAMQGLIAFAFPKQLSLEAIYYTVGAAEFVLALYYLLLLPSLAQQHALKKMKSLAS</sequence>
<feature type="transmembrane region" description="Helical" evidence="7">
    <location>
        <begin position="388"/>
        <end position="412"/>
    </location>
</feature>
<evidence type="ECO:0000256" key="4">
    <source>
        <dbReference type="ARBA" id="ARBA00022692"/>
    </source>
</evidence>
<evidence type="ECO:0000256" key="5">
    <source>
        <dbReference type="ARBA" id="ARBA00022989"/>
    </source>
</evidence>
<dbReference type="CDD" id="cd06173">
    <property type="entry name" value="MFS_MefA_like"/>
    <property type="match status" value="1"/>
</dbReference>
<keyword evidence="3" id="KW-1003">Cell membrane</keyword>
<keyword evidence="6 7" id="KW-0472">Membrane</keyword>
<keyword evidence="9" id="KW-1185">Reference proteome</keyword>
<dbReference type="EMBL" id="WHNZ01000026">
    <property type="protein sequence ID" value="NOV00997.1"/>
    <property type="molecule type" value="Genomic_DNA"/>
</dbReference>
<feature type="transmembrane region" description="Helical" evidence="7">
    <location>
        <begin position="53"/>
        <end position="73"/>
    </location>
</feature>
<keyword evidence="4 7" id="KW-0812">Transmembrane</keyword>
<dbReference type="PANTHER" id="PTHR43266">
    <property type="entry name" value="MACROLIDE-EFFLUX PROTEIN"/>
    <property type="match status" value="1"/>
</dbReference>
<feature type="transmembrane region" description="Helical" evidence="7">
    <location>
        <begin position="230"/>
        <end position="255"/>
    </location>
</feature>
<reference evidence="8 9" key="1">
    <citation type="submission" date="2019-10" db="EMBL/GenBank/DDBJ databases">
        <title>Description of Paenibacillus pedi sp. nov.</title>
        <authorList>
            <person name="Carlier A."/>
            <person name="Qi S."/>
        </authorList>
    </citation>
    <scope>NUCLEOTIDE SEQUENCE [LARGE SCALE GENOMIC DNA]</scope>
    <source>
        <strain evidence="8 9">LMG 31457</strain>
    </source>
</reference>
<feature type="transmembrane region" description="Helical" evidence="7">
    <location>
        <begin position="93"/>
        <end position="114"/>
    </location>
</feature>
<feature type="transmembrane region" description="Helical" evidence="7">
    <location>
        <begin position="148"/>
        <end position="168"/>
    </location>
</feature>
<evidence type="ECO:0000313" key="9">
    <source>
        <dbReference type="Proteomes" id="UP000618579"/>
    </source>
</evidence>
<evidence type="ECO:0000256" key="3">
    <source>
        <dbReference type="ARBA" id="ARBA00022475"/>
    </source>
</evidence>
<comment type="caution">
    <text evidence="8">The sequence shown here is derived from an EMBL/GenBank/DDBJ whole genome shotgun (WGS) entry which is preliminary data.</text>
</comment>
<comment type="subcellular location">
    <subcellularLocation>
        <location evidence="1">Cell membrane</location>
        <topology evidence="1">Multi-pass membrane protein</topology>
    </subcellularLocation>
</comment>
<dbReference type="InterPro" id="IPR036259">
    <property type="entry name" value="MFS_trans_sf"/>
</dbReference>
<dbReference type="PANTHER" id="PTHR43266:SF8">
    <property type="entry name" value="MACROLIDE-EFFLUX PROTEIN"/>
    <property type="match status" value="1"/>
</dbReference>
<keyword evidence="2" id="KW-0813">Transport</keyword>